<dbReference type="EMBL" id="JAFLWW010000005">
    <property type="protein sequence ID" value="MBT1157686.1"/>
    <property type="molecule type" value="Genomic_DNA"/>
</dbReference>
<name>A0A9X1AD50_9HYPH</name>
<protein>
    <submittedName>
        <fullName evidence="1">Uncharacterized protein</fullName>
    </submittedName>
</protein>
<reference evidence="1" key="2">
    <citation type="submission" date="2021-03" db="EMBL/GenBank/DDBJ databases">
        <authorList>
            <person name="Artuso I."/>
            <person name="Turrini P."/>
            <person name="Pirolo M."/>
            <person name="Lugli G.A."/>
            <person name="Ventura M."/>
            <person name="Visca P."/>
        </authorList>
    </citation>
    <scope>NUCLEOTIDE SEQUENCE</scope>
    <source>
        <strain evidence="1">LMG 26462</strain>
    </source>
</reference>
<evidence type="ECO:0000313" key="1">
    <source>
        <dbReference type="EMBL" id="MBT1157686.1"/>
    </source>
</evidence>
<reference evidence="1" key="1">
    <citation type="journal article" date="2021" name="Microorganisms">
        <title>Phylogenomic Reconstruction and Metabolic Potential of the Genus Aminobacter.</title>
        <authorList>
            <person name="Artuso I."/>
            <person name="Turrini P."/>
            <person name="Pirolo M."/>
            <person name="Lugli G.A."/>
            <person name="Ventura M."/>
            <person name="Visca P."/>
        </authorList>
    </citation>
    <scope>NUCLEOTIDE SEQUENCE</scope>
    <source>
        <strain evidence="1">LMG 26462</strain>
    </source>
</reference>
<proteinExistence type="predicted"/>
<dbReference type="Proteomes" id="UP001138921">
    <property type="component" value="Unassembled WGS sequence"/>
</dbReference>
<organism evidence="1 2">
    <name type="scientific">Aminobacter anthyllidis</name>
    <dbReference type="NCBI Taxonomy" id="1035067"/>
    <lineage>
        <taxon>Bacteria</taxon>
        <taxon>Pseudomonadati</taxon>
        <taxon>Pseudomonadota</taxon>
        <taxon>Alphaproteobacteria</taxon>
        <taxon>Hyphomicrobiales</taxon>
        <taxon>Phyllobacteriaceae</taxon>
        <taxon>Aminobacter</taxon>
    </lineage>
</organism>
<evidence type="ECO:0000313" key="2">
    <source>
        <dbReference type="Proteomes" id="UP001138921"/>
    </source>
</evidence>
<keyword evidence="2" id="KW-1185">Reference proteome</keyword>
<dbReference type="RefSeq" id="WP_214391612.1">
    <property type="nucleotide sequence ID" value="NZ_JAFLWW010000005.1"/>
</dbReference>
<gene>
    <name evidence="1" type="ORF">J1C56_19000</name>
</gene>
<sequence>MPAIHPLVPATAAPVFRACIGVADKFFDTPVDFGSGIVPGLPSLGERHGNAIRAAMIVRLILMTERPNVQGHLARGSDSMIGIAERYPRS</sequence>
<dbReference type="AlphaFoldDB" id="A0A9X1AD50"/>
<comment type="caution">
    <text evidence="1">The sequence shown here is derived from an EMBL/GenBank/DDBJ whole genome shotgun (WGS) entry which is preliminary data.</text>
</comment>
<accession>A0A9X1AD50</accession>